<evidence type="ECO:0000256" key="1">
    <source>
        <dbReference type="SAM" id="MobiDB-lite"/>
    </source>
</evidence>
<feature type="region of interest" description="Disordered" evidence="1">
    <location>
        <begin position="1"/>
        <end position="29"/>
    </location>
</feature>
<feature type="compositionally biased region" description="Pro residues" evidence="1">
    <location>
        <begin position="11"/>
        <end position="20"/>
    </location>
</feature>
<dbReference type="PANTHER" id="PTHR34396">
    <property type="entry name" value="OS03G0264950 PROTEIN-RELATED"/>
    <property type="match status" value="1"/>
</dbReference>
<dbReference type="Proteomes" id="UP001141552">
    <property type="component" value="Unassembled WGS sequence"/>
</dbReference>
<evidence type="ECO:0008006" key="5">
    <source>
        <dbReference type="Google" id="ProtNLM"/>
    </source>
</evidence>
<dbReference type="EMBL" id="JAKUCV010003088">
    <property type="protein sequence ID" value="KAJ4840256.1"/>
    <property type="molecule type" value="Genomic_DNA"/>
</dbReference>
<dbReference type="SUPFAM" id="SSF57667">
    <property type="entry name" value="beta-beta-alpha zinc fingers"/>
    <property type="match status" value="1"/>
</dbReference>
<dbReference type="EMBL" id="JAKUCV010003895">
    <property type="protein sequence ID" value="KAJ4837220.1"/>
    <property type="molecule type" value="Genomic_DNA"/>
</dbReference>
<dbReference type="GO" id="GO:0005634">
    <property type="term" value="C:nucleus"/>
    <property type="evidence" value="ECO:0007669"/>
    <property type="project" value="TreeGrafter"/>
</dbReference>
<sequence>MDVDQPSPRLLMPPPPPPPATAANKAASVAARKERSKVWDYFKKIESASGVRIGKCIRCGQEFKADPKKNGTSEMKDLLIGEHTHEV</sequence>
<dbReference type="OrthoDB" id="1434836at2759"/>
<accession>A0A9Q0FT59</accession>
<evidence type="ECO:0000313" key="4">
    <source>
        <dbReference type="Proteomes" id="UP001141552"/>
    </source>
</evidence>
<dbReference type="PANTHER" id="PTHR34396:SF25">
    <property type="entry name" value="BOUNDARY ELEMENT ASSOCIATED FACTOR"/>
    <property type="match status" value="1"/>
</dbReference>
<dbReference type="GO" id="GO:1990837">
    <property type="term" value="F:sequence-specific double-stranded DNA binding"/>
    <property type="evidence" value="ECO:0007669"/>
    <property type="project" value="TreeGrafter"/>
</dbReference>
<dbReference type="InterPro" id="IPR036236">
    <property type="entry name" value="Znf_C2H2_sf"/>
</dbReference>
<name>A0A9Q0FT59_9ROSI</name>
<evidence type="ECO:0000313" key="3">
    <source>
        <dbReference type="EMBL" id="KAJ4840256.1"/>
    </source>
</evidence>
<protein>
    <recommendedName>
        <fullName evidence="5">BED-type domain-containing protein</fullName>
    </recommendedName>
</protein>
<gene>
    <name evidence="2" type="ORF">Tsubulata_008478</name>
    <name evidence="3" type="ORF">Tsubulata_015418</name>
</gene>
<organism evidence="2 4">
    <name type="scientific">Turnera subulata</name>
    <dbReference type="NCBI Taxonomy" id="218843"/>
    <lineage>
        <taxon>Eukaryota</taxon>
        <taxon>Viridiplantae</taxon>
        <taxon>Streptophyta</taxon>
        <taxon>Embryophyta</taxon>
        <taxon>Tracheophyta</taxon>
        <taxon>Spermatophyta</taxon>
        <taxon>Magnoliopsida</taxon>
        <taxon>eudicotyledons</taxon>
        <taxon>Gunneridae</taxon>
        <taxon>Pentapetalae</taxon>
        <taxon>rosids</taxon>
        <taxon>fabids</taxon>
        <taxon>Malpighiales</taxon>
        <taxon>Passifloraceae</taxon>
        <taxon>Turnera</taxon>
    </lineage>
</organism>
<comment type="caution">
    <text evidence="2">The sequence shown here is derived from an EMBL/GenBank/DDBJ whole genome shotgun (WGS) entry which is preliminary data.</text>
</comment>
<feature type="region of interest" description="Disordered" evidence="1">
    <location>
        <begin position="64"/>
        <end position="87"/>
    </location>
</feature>
<proteinExistence type="predicted"/>
<reference evidence="2" key="1">
    <citation type="submission" date="2022-02" db="EMBL/GenBank/DDBJ databases">
        <authorList>
            <person name="Henning P.M."/>
            <person name="McCubbin A.G."/>
            <person name="Shore J.S."/>
        </authorList>
    </citation>
    <scope>NUCLEOTIDE SEQUENCE</scope>
    <source>
        <strain evidence="2">F60SS</strain>
        <tissue evidence="2">Leaves</tissue>
    </source>
</reference>
<reference evidence="2" key="2">
    <citation type="journal article" date="2023" name="Plants (Basel)">
        <title>Annotation of the Turnera subulata (Passifloraceae) Draft Genome Reveals the S-Locus Evolved after the Divergence of Turneroideae from Passifloroideae in a Stepwise Manner.</title>
        <authorList>
            <person name="Henning P.M."/>
            <person name="Roalson E.H."/>
            <person name="Mir W."/>
            <person name="McCubbin A.G."/>
            <person name="Shore J.S."/>
        </authorList>
    </citation>
    <scope>NUCLEOTIDE SEQUENCE</scope>
    <source>
        <strain evidence="2">F60SS</strain>
    </source>
</reference>
<dbReference type="InterPro" id="IPR053031">
    <property type="entry name" value="Cuticle_assoc_protein"/>
</dbReference>
<evidence type="ECO:0000313" key="2">
    <source>
        <dbReference type="EMBL" id="KAJ4837220.1"/>
    </source>
</evidence>
<dbReference type="GO" id="GO:0006357">
    <property type="term" value="P:regulation of transcription by RNA polymerase II"/>
    <property type="evidence" value="ECO:0007669"/>
    <property type="project" value="TreeGrafter"/>
</dbReference>
<dbReference type="SMART" id="SM00614">
    <property type="entry name" value="ZnF_BED"/>
    <property type="match status" value="1"/>
</dbReference>
<dbReference type="AlphaFoldDB" id="A0A9Q0FT59"/>
<keyword evidence="4" id="KW-1185">Reference proteome</keyword>